<feature type="region of interest" description="Disordered" evidence="1">
    <location>
        <begin position="202"/>
        <end position="222"/>
    </location>
</feature>
<keyword evidence="4" id="KW-1185">Reference proteome</keyword>
<organism evidence="3 4">
    <name type="scientific">Dryococelus australis</name>
    <dbReference type="NCBI Taxonomy" id="614101"/>
    <lineage>
        <taxon>Eukaryota</taxon>
        <taxon>Metazoa</taxon>
        <taxon>Ecdysozoa</taxon>
        <taxon>Arthropoda</taxon>
        <taxon>Hexapoda</taxon>
        <taxon>Insecta</taxon>
        <taxon>Pterygota</taxon>
        <taxon>Neoptera</taxon>
        <taxon>Polyneoptera</taxon>
        <taxon>Phasmatodea</taxon>
        <taxon>Verophasmatodea</taxon>
        <taxon>Anareolatae</taxon>
        <taxon>Phasmatidae</taxon>
        <taxon>Eurycanthinae</taxon>
        <taxon>Dryococelus</taxon>
    </lineage>
</organism>
<protein>
    <recommendedName>
        <fullName evidence="2">WH2 domain-containing protein</fullName>
    </recommendedName>
</protein>
<gene>
    <name evidence="3" type="ORF">PR048_025788</name>
</gene>
<feature type="domain" description="WH2" evidence="2">
    <location>
        <begin position="193"/>
        <end position="210"/>
    </location>
</feature>
<feature type="region of interest" description="Disordered" evidence="1">
    <location>
        <begin position="21"/>
        <end position="59"/>
    </location>
</feature>
<feature type="compositionally biased region" description="Polar residues" evidence="1">
    <location>
        <begin position="34"/>
        <end position="51"/>
    </location>
</feature>
<evidence type="ECO:0000313" key="4">
    <source>
        <dbReference type="Proteomes" id="UP001159363"/>
    </source>
</evidence>
<comment type="caution">
    <text evidence="3">The sequence shown here is derived from an EMBL/GenBank/DDBJ whole genome shotgun (WGS) entry which is preliminary data.</text>
</comment>
<name>A0ABQ9GJH8_9NEOP</name>
<evidence type="ECO:0000313" key="3">
    <source>
        <dbReference type="EMBL" id="KAJ8872186.1"/>
    </source>
</evidence>
<dbReference type="Proteomes" id="UP001159363">
    <property type="component" value="Chromosome 10"/>
</dbReference>
<sequence length="222" mass="23791">MCLMLAGYPGGMMRNTLLRRGSMQGQKPPPPVRRTSSISSGTVVSLRQHQASPPGLDNLPPPPAFLLDSTAAGVPSSGVSVADTVRTLTELKHTPASPGVLRRNGGVRSASAERRGGEAAPGLMVALSAKLSPRNCRRHSEDLNPAGSRIVAPAQGFLHALNVKLALQQQQNNRAARVRHWVASRTQPDPVLCHESLMDQIRRGTTLRRTSTSNDRSAPKIR</sequence>
<reference evidence="3 4" key="1">
    <citation type="submission" date="2023-02" db="EMBL/GenBank/DDBJ databases">
        <title>LHISI_Scaffold_Assembly.</title>
        <authorList>
            <person name="Stuart O.P."/>
            <person name="Cleave R."/>
            <person name="Magrath M.J.L."/>
            <person name="Mikheyev A.S."/>
        </authorList>
    </citation>
    <scope>NUCLEOTIDE SEQUENCE [LARGE SCALE GENOMIC DNA]</scope>
    <source>
        <strain evidence="3">Daus_M_001</strain>
        <tissue evidence="3">Leg muscle</tissue>
    </source>
</reference>
<dbReference type="PROSITE" id="PS51082">
    <property type="entry name" value="WH2"/>
    <property type="match status" value="1"/>
</dbReference>
<feature type="compositionally biased region" description="Low complexity" evidence="1">
    <location>
        <begin position="203"/>
        <end position="213"/>
    </location>
</feature>
<feature type="region of interest" description="Disordered" evidence="1">
    <location>
        <begin position="95"/>
        <end position="118"/>
    </location>
</feature>
<dbReference type="EMBL" id="JARBHB010000011">
    <property type="protein sequence ID" value="KAJ8872186.1"/>
    <property type="molecule type" value="Genomic_DNA"/>
</dbReference>
<evidence type="ECO:0000256" key="1">
    <source>
        <dbReference type="SAM" id="MobiDB-lite"/>
    </source>
</evidence>
<dbReference type="InterPro" id="IPR003124">
    <property type="entry name" value="WH2_dom"/>
</dbReference>
<accession>A0ABQ9GJH8</accession>
<evidence type="ECO:0000259" key="2">
    <source>
        <dbReference type="PROSITE" id="PS51082"/>
    </source>
</evidence>
<proteinExistence type="predicted"/>